<dbReference type="PANTHER" id="PTHR42756:SF1">
    <property type="entry name" value="TRANSCRIPTIONAL REPRESSOR OF EMRAB OPERON"/>
    <property type="match status" value="1"/>
</dbReference>
<dbReference type="InterPro" id="IPR036388">
    <property type="entry name" value="WH-like_DNA-bd_sf"/>
</dbReference>
<dbReference type="EMBL" id="JANGBO010000007">
    <property type="protein sequence ID" value="MCQ5061856.1"/>
    <property type="molecule type" value="Genomic_DNA"/>
</dbReference>
<dbReference type="PRINTS" id="PR00598">
    <property type="entry name" value="HTHMARR"/>
</dbReference>
<keyword evidence="3" id="KW-0804">Transcription</keyword>
<gene>
    <name evidence="5" type="ORF">NE542_08460</name>
</gene>
<dbReference type="InterPro" id="IPR000835">
    <property type="entry name" value="HTH_MarR-typ"/>
</dbReference>
<dbReference type="SUPFAM" id="SSF46785">
    <property type="entry name" value="Winged helix' DNA-binding domain"/>
    <property type="match status" value="1"/>
</dbReference>
<dbReference type="Pfam" id="PF01047">
    <property type="entry name" value="MarR"/>
    <property type="match status" value="1"/>
</dbReference>
<feature type="domain" description="HTH marR-type" evidence="4">
    <location>
        <begin position="1"/>
        <end position="132"/>
    </location>
</feature>
<dbReference type="SMART" id="SM00347">
    <property type="entry name" value="HTH_MARR"/>
    <property type="match status" value="1"/>
</dbReference>
<accession>A0AAP2UF48</accession>
<sequence>MNLTRLISILHNQKNSYMNVQLKDIGLSHGQAIALKIIYEEATIKQEDLNKRLQIDKSAVTRILNTLKEKGLIIKEIAKEDKRNQMISLTEKGKVLYPQIKNIIEKTNEVMLKGINQNQQTLLNELILKMKDNLEEKNEK</sequence>
<dbReference type="RefSeq" id="WP_158560093.1">
    <property type="nucleotide sequence ID" value="NZ_DBGCSN010000340.1"/>
</dbReference>
<organism evidence="5 6">
    <name type="scientific">Faecalibacillus intestinalis</name>
    <dbReference type="NCBI Taxonomy" id="1982626"/>
    <lineage>
        <taxon>Bacteria</taxon>
        <taxon>Bacillati</taxon>
        <taxon>Bacillota</taxon>
        <taxon>Erysipelotrichia</taxon>
        <taxon>Erysipelotrichales</taxon>
        <taxon>Coprobacillaceae</taxon>
        <taxon>Faecalibacillus</taxon>
    </lineage>
</organism>
<dbReference type="GO" id="GO:0003700">
    <property type="term" value="F:DNA-binding transcription factor activity"/>
    <property type="evidence" value="ECO:0007669"/>
    <property type="project" value="InterPro"/>
</dbReference>
<comment type="caution">
    <text evidence="5">The sequence shown here is derived from an EMBL/GenBank/DDBJ whole genome shotgun (WGS) entry which is preliminary data.</text>
</comment>
<dbReference type="GO" id="GO:0003677">
    <property type="term" value="F:DNA binding"/>
    <property type="evidence" value="ECO:0007669"/>
    <property type="project" value="UniProtKB-KW"/>
</dbReference>
<dbReference type="PROSITE" id="PS50995">
    <property type="entry name" value="HTH_MARR_2"/>
    <property type="match status" value="1"/>
</dbReference>
<evidence type="ECO:0000313" key="6">
    <source>
        <dbReference type="Proteomes" id="UP001204814"/>
    </source>
</evidence>
<dbReference type="PANTHER" id="PTHR42756">
    <property type="entry name" value="TRANSCRIPTIONAL REGULATOR, MARR"/>
    <property type="match status" value="1"/>
</dbReference>
<evidence type="ECO:0000256" key="1">
    <source>
        <dbReference type="ARBA" id="ARBA00023015"/>
    </source>
</evidence>
<evidence type="ECO:0000256" key="3">
    <source>
        <dbReference type="ARBA" id="ARBA00023163"/>
    </source>
</evidence>
<evidence type="ECO:0000313" key="5">
    <source>
        <dbReference type="EMBL" id="MCQ5061856.1"/>
    </source>
</evidence>
<protein>
    <submittedName>
        <fullName evidence="5">MarR family transcriptional regulator</fullName>
    </submittedName>
</protein>
<evidence type="ECO:0000256" key="2">
    <source>
        <dbReference type="ARBA" id="ARBA00023125"/>
    </source>
</evidence>
<name>A0AAP2UF48_9FIRM</name>
<reference evidence="5" key="1">
    <citation type="submission" date="2022-06" db="EMBL/GenBank/DDBJ databases">
        <title>Isolation of gut microbiota from human fecal samples.</title>
        <authorList>
            <person name="Pamer E.G."/>
            <person name="Barat B."/>
            <person name="Waligurski E."/>
            <person name="Medina S."/>
            <person name="Paddock L."/>
            <person name="Mostad J."/>
        </authorList>
    </citation>
    <scope>NUCLEOTIDE SEQUENCE</scope>
    <source>
        <strain evidence="5">DFI.6.24</strain>
    </source>
</reference>
<proteinExistence type="predicted"/>
<dbReference type="Gene3D" id="1.10.10.10">
    <property type="entry name" value="Winged helix-like DNA-binding domain superfamily/Winged helix DNA-binding domain"/>
    <property type="match status" value="1"/>
</dbReference>
<evidence type="ECO:0000259" key="4">
    <source>
        <dbReference type="PROSITE" id="PS50995"/>
    </source>
</evidence>
<keyword evidence="2" id="KW-0238">DNA-binding</keyword>
<dbReference type="Proteomes" id="UP001204814">
    <property type="component" value="Unassembled WGS sequence"/>
</dbReference>
<dbReference type="InterPro" id="IPR036390">
    <property type="entry name" value="WH_DNA-bd_sf"/>
</dbReference>
<keyword evidence="1" id="KW-0805">Transcription regulation</keyword>
<dbReference type="AlphaFoldDB" id="A0AAP2UF48"/>